<proteinExistence type="predicted"/>
<evidence type="ECO:0000313" key="1">
    <source>
        <dbReference type="EMBL" id="KAK7198291.1"/>
    </source>
</evidence>
<keyword evidence="2" id="KW-1185">Reference proteome</keyword>
<evidence type="ECO:0000313" key="2">
    <source>
        <dbReference type="Proteomes" id="UP001430356"/>
    </source>
</evidence>
<organism evidence="1 2">
    <name type="scientific">Novymonas esmeraldas</name>
    <dbReference type="NCBI Taxonomy" id="1808958"/>
    <lineage>
        <taxon>Eukaryota</taxon>
        <taxon>Discoba</taxon>
        <taxon>Euglenozoa</taxon>
        <taxon>Kinetoplastea</taxon>
        <taxon>Metakinetoplastina</taxon>
        <taxon>Trypanosomatida</taxon>
        <taxon>Trypanosomatidae</taxon>
        <taxon>Novymonas</taxon>
    </lineage>
</organism>
<name>A0AAW0EXQ8_9TRYP</name>
<accession>A0AAW0EXQ8</accession>
<reference evidence="1 2" key="1">
    <citation type="journal article" date="2021" name="MBio">
        <title>A New Model Trypanosomatid, Novymonas esmeraldas: Genomic Perception of Its 'Candidatus Pandoraea novymonadis' Endosymbiont.</title>
        <authorList>
            <person name="Zakharova A."/>
            <person name="Saura A."/>
            <person name="Butenko A."/>
            <person name="Podesvova L."/>
            <person name="Warmusova S."/>
            <person name="Kostygov A.Y."/>
            <person name="Nenarokova A."/>
            <person name="Lukes J."/>
            <person name="Opperdoes F.R."/>
            <person name="Yurchenko V."/>
        </authorList>
    </citation>
    <scope>NUCLEOTIDE SEQUENCE [LARGE SCALE GENOMIC DNA]</scope>
    <source>
        <strain evidence="1 2">E262AT.01</strain>
    </source>
</reference>
<dbReference type="AlphaFoldDB" id="A0AAW0EXQ8"/>
<dbReference type="EMBL" id="JAECZO010000141">
    <property type="protein sequence ID" value="KAK7198291.1"/>
    <property type="molecule type" value="Genomic_DNA"/>
</dbReference>
<dbReference type="Proteomes" id="UP001430356">
    <property type="component" value="Unassembled WGS sequence"/>
</dbReference>
<protein>
    <submittedName>
        <fullName evidence="1">Uncharacterized protein</fullName>
    </submittedName>
</protein>
<sequence length="96" mass="10729">MLRRSTVRVVFMSPVDLYALDQRGSMLSYTQYGDASALTRSYQRCSPAERLRYAERAEALNDEVARTARLEKHALLHTDTDVAMHSGSSSSSSSIQ</sequence>
<gene>
    <name evidence="1" type="ORF">NESM_000786600</name>
</gene>
<comment type="caution">
    <text evidence="1">The sequence shown here is derived from an EMBL/GenBank/DDBJ whole genome shotgun (WGS) entry which is preliminary data.</text>
</comment>